<evidence type="ECO:0000313" key="4">
    <source>
        <dbReference type="Proteomes" id="UP000001497"/>
    </source>
</evidence>
<dbReference type="Proteomes" id="UP000001497">
    <property type="component" value="Chromosome"/>
</dbReference>
<feature type="region of interest" description="Disordered" evidence="1">
    <location>
        <begin position="294"/>
        <end position="332"/>
    </location>
</feature>
<name>A0ABM5LLK5_FIBSS</name>
<feature type="domain" description="DUF6603" evidence="2">
    <location>
        <begin position="1137"/>
        <end position="1688"/>
    </location>
</feature>
<sequence>MSESAENIAKDILVKLGQVFCRVGDAVFKDFTESCLGKDATWADFKKQLDKDGINAFEKFVNHIIKNLGYDISHCESGELYELVKSVIIKSKTIGESIKDLIDKGGEFNLDSLLCVDVVDQNDANKDHVLSLGDVIDLTNLPVDVGEDNKSKGIVVGGELKAIFDLVTEIVDLIKKIADFEWKKLADDCKDFGKFIKDKYINEDFGRRVLDYILILLLKNARDVFADDVKYIINKYSADIEKFIAEKVNETVAQKVMKEIRGYIDSITIIEDTIKDLEDDAAKRAEAANKALKKAAESTPALENASSDGAENGEQTSTESDSATEKPAKEPSVQLQSALNVCKDKLNKLLEEYLPSYNVLAKIFERTYAILDLCGIVGEKSINLVEVGFVKDANNAISDKTSVDLIDLAADKVGMTIQIPVFHWELVEKMFTKPKDYLKDAFPLNDVEDVEKLAAKIATVIRSFNSDFPEFKNAKQFILDIINRIDDSIEHVANVNVLKEFRSFLIDLLKVLERYAYEAKNTLQKAFVEFKKDAKSEGKNLISQLSKDVNAVVREVKSVDLGNAEILQTIFLDTFKDAAKNVITEKYAGKSVEDALHLKLDELTKPFDTCKGELKTLATTIQSDFKKSFDPEEWKKRFKKLANDLETEFNKQTKDVPKSLDELGNFACQSLSDLVNGKKLKNPLSNFDPSAYFKIIGDAFSGAITIDFGGYITTFKNAIRTFFNDFCEGLKNNIAGLAELGDDIQNLATDLLSAWLEGIKQKIYELVVRPYIQAAKKAIKKWAANVIAQIISEVRSAAVEIAKTDADLVNGILNPEKEIKVVQKKAEEAVDAIMDLLTLIQTVKEGAGNVNSLGDGIQFAIKLYRAIPTKVKDYVSELIDLPDIDLSNVRLPEYTLDVENKFFAVTLWKYQYENKSANTQTADVLIQLAVFVGEYGEGDEKTEGLYICPIVKGNYKGAFNLGKNHRMELGANASVNKDVQAVSDKNEEIQKKLSQGKIGFFINRASDKFSVRIKPIGDTSALSAYLELWFKRGAVGDNNPDPVKLIQSNVVDLSIANYPQKIFAGYSDGAFDVGFLASLEGLKLALKLKQLNGFFDAVLGGDVNIDIGKLAVSYSLKDGLKIEDKAHVKIPFNSNIDLKVVKFKNLTLDVGLENGDLEAGLMTTFIADLKCAAFTFTDLGFGVKWNLFTPDGKAGTLKADPKIYYPSGIGISIDASAVNGSGGIQWDEEKQRFAGAIELNVLEKFGVNAMLVFTTGKGTDPFSFMGALSVTFNPGIQVGMGFSITAIGGSLGLNRGLDVDNLRAAVYDGSLSSILFVKDIKKDFDKVLANVDKYYPIIEEQMYVGLLAQITWGTILTADFGLFIQAPSPVTIIAAGVVKVRLADSAEKYLAINADFIGGIQFDKGIFFDASLFDSKIVGISIYGDMALRIYWGGDTKGFILSIGGFHPQYKPESGFNLVNMKRVGMKLDFDVVNMSLEAYFAITSNTVQFGAAFDMKIGWDKFGLTGNAAFNVLFQFKPFYFMADMSVGLAVKLGSVTLCSISLSFDLSGPARWHAKGKAHICVLFFDVGVDFSCTWGKDQNESDKKYIDVFPLYSEAVADNSNWKLISTDYSDNMVKMMERRDEELVVLPSDLISFNQSVVPFERNMNCYGENEISDYSRLEISDIKFGCKSLDKDQYELDKASFAPTLTQKMDDDDKLKSPSYVYETSGFKLYAGLGSEEGSTITGNIACEEFEDVSNISASDVDELMAKWRANA</sequence>
<evidence type="ECO:0000256" key="1">
    <source>
        <dbReference type="SAM" id="MobiDB-lite"/>
    </source>
</evidence>
<dbReference type="EMBL" id="CP001792">
    <property type="protein sequence ID" value="ACX76186.1"/>
    <property type="molecule type" value="Genomic_DNA"/>
</dbReference>
<evidence type="ECO:0000313" key="3">
    <source>
        <dbReference type="EMBL" id="ACX76186.1"/>
    </source>
</evidence>
<protein>
    <recommendedName>
        <fullName evidence="2">DUF6603 domain-containing protein</fullName>
    </recommendedName>
</protein>
<reference evidence="3" key="1">
    <citation type="submission" date="2009-10" db="EMBL/GenBank/DDBJ databases">
        <title>Complete sequence of Fibrobacter succinogenes subsp. succinogenes S85.</title>
        <authorList>
            <consortium name="US DOE Joint Genome Institute"/>
            <person name="Lucas S."/>
            <person name="Copeland A."/>
            <person name="Lapidus A."/>
            <person name="Glavina del Rio T."/>
            <person name="Tice H."/>
            <person name="Bruce D."/>
            <person name="Goodwin L."/>
            <person name="Pitluck S."/>
            <person name="Chertkov O."/>
            <person name="Detter J.C."/>
            <person name="Han C."/>
            <person name="Tapia R."/>
            <person name="Larimer F."/>
            <person name="Land M."/>
            <person name="Hauser L."/>
            <person name="Kyrpides N."/>
            <person name="Mikhailova N."/>
            <person name="Weimer P.J."/>
            <person name="Stevenson D.M."/>
            <person name="Boyum J."/>
            <person name="Brumm P.I."/>
            <person name="Mead D."/>
        </authorList>
    </citation>
    <scope>NUCLEOTIDE SEQUENCE [LARGE SCALE GENOMIC DNA]</scope>
    <source>
        <strain evidence="3">S85</strain>
    </source>
</reference>
<accession>A0ABM5LLK5</accession>
<keyword evidence="4" id="KW-1185">Reference proteome</keyword>
<organism evidence="3 4">
    <name type="scientific">Fibrobacter succinogenes (strain ATCC 19169 / S85)</name>
    <dbReference type="NCBI Taxonomy" id="59374"/>
    <lineage>
        <taxon>Bacteria</taxon>
        <taxon>Pseudomonadati</taxon>
        <taxon>Fibrobacterota</taxon>
        <taxon>Fibrobacteria</taxon>
        <taxon>Fibrobacterales</taxon>
        <taxon>Fibrobacteraceae</taxon>
        <taxon>Fibrobacter</taxon>
    </lineage>
</organism>
<dbReference type="InterPro" id="IPR046538">
    <property type="entry name" value="DUF6603"/>
</dbReference>
<dbReference type="Pfam" id="PF20248">
    <property type="entry name" value="DUF6603"/>
    <property type="match status" value="1"/>
</dbReference>
<feature type="compositionally biased region" description="Polar residues" evidence="1">
    <location>
        <begin position="304"/>
        <end position="321"/>
    </location>
</feature>
<evidence type="ECO:0000259" key="2">
    <source>
        <dbReference type="Pfam" id="PF20248"/>
    </source>
</evidence>
<proteinExistence type="predicted"/>
<dbReference type="RefSeq" id="WP_015732354.1">
    <property type="nucleotide sequence ID" value="NC_013410.1"/>
</dbReference>
<gene>
    <name evidence="3" type="ordered locus">Fisuc_2602</name>
</gene>